<dbReference type="Proteomes" id="UP000672011">
    <property type="component" value="Chromosome"/>
</dbReference>
<keyword evidence="3" id="KW-1185">Reference proteome</keyword>
<gene>
    <name evidence="2" type="ORF">J9309_03395</name>
</gene>
<dbReference type="RefSeq" id="WP_230477054.1">
    <property type="nucleotide sequence ID" value="NZ_CP072842.1"/>
</dbReference>
<dbReference type="SUPFAM" id="SSF56935">
    <property type="entry name" value="Porins"/>
    <property type="match status" value="1"/>
</dbReference>
<evidence type="ECO:0000313" key="2">
    <source>
        <dbReference type="EMBL" id="QTV06386.1"/>
    </source>
</evidence>
<reference evidence="3" key="2">
    <citation type="submission" date="2021-04" db="EMBL/GenBank/DDBJ databases">
        <title>Taxonomy of Flavobacteriaceae bacterium ZY171143.</title>
        <authorList>
            <person name="Li F."/>
        </authorList>
    </citation>
    <scope>NUCLEOTIDE SEQUENCE [LARGE SCALE GENOMIC DNA]</scope>
    <source>
        <strain evidence="3">ZY171143</strain>
    </source>
</reference>
<organism evidence="2 3">
    <name type="scientific">Faecalibacter bovis</name>
    <dbReference type="NCBI Taxonomy" id="2898187"/>
    <lineage>
        <taxon>Bacteria</taxon>
        <taxon>Pseudomonadati</taxon>
        <taxon>Bacteroidota</taxon>
        <taxon>Flavobacteriia</taxon>
        <taxon>Flavobacteriales</taxon>
        <taxon>Weeksellaceae</taxon>
        <taxon>Faecalibacter</taxon>
    </lineage>
</organism>
<accession>A0ABX7XET9</accession>
<evidence type="ECO:0000256" key="1">
    <source>
        <dbReference type="SAM" id="SignalP"/>
    </source>
</evidence>
<feature type="signal peptide" evidence="1">
    <location>
        <begin position="1"/>
        <end position="18"/>
    </location>
</feature>
<protein>
    <submittedName>
        <fullName evidence="2">TonB-dependent receptor</fullName>
    </submittedName>
</protein>
<feature type="chain" id="PRO_5045973343" evidence="1">
    <location>
        <begin position="19"/>
        <end position="850"/>
    </location>
</feature>
<dbReference type="InterPro" id="IPR008969">
    <property type="entry name" value="CarboxyPept-like_regulatory"/>
</dbReference>
<sequence>MGKIIQLLFLLFTVIVQAQTINGKVEDDTGNTLANVSVFLLRDGAIVENKKTTKDGNFNLDSPKIGDVIKLSSLDYNSIEQEIEKIEDLSFVLYGIDNFDDIINLKAVKLTNKVVVKKDTISYKADQFLIGNENSTEDLLKKIPGVTVEDDGKVKIQGKEIERIMVDGDDLLRKNYKFLSRGLTPKAIENVELHLNDEENSLLRGMNSENKYAINLKLKEEFKNVLFGDIEAGYNFDKRYRVNTSLMSLKQKNKTYFTSFMNNIGEDISQVNYMGNLNELMYSNLSHESIFPLVSLSNSFTSVDKEKFNFNNNQFFSFNNIYRFNPKTTLKFNSQLMFDKINFDQQTIQKYFIGDSTQVFTDQYKSVTKVFNATNVLELKSDFDKKSNYQGFLGVSVGNNNIHTNQLFNDVITKQQLKNSDINFQQKNIYTFKLKNDSIVNSISTLFSYQKQPQDFLIDKENIRFVDQNNDIKKFSHALQYQNRFKRNQVLNVFTTGYKYNNEQLFSDIQSKNWNLDDTALKFIINDIYLSNYFTYENKKIKLGGNLNLSYKNFKYSESKNNLSFNPNAFIKYNLNSSDNLQLSLSSKLDHVNFNEMINFYNYSSINSLQKGVDDLFINRNNNVGLSYNIGDYTSLASFNFGINYNITDGSLVNDLSFQNDLIFNRLLINNKSSQSISFFGNIDYYIKPIKSSIKFKSLYSSSKGYFLNNNTLERYQNQRINIDLNLASGFRGIFNYKLSNQFYYNSINSFYMNSDYRINTKLETFLNFDKISLNSIINRNYLSNVRKDIYFFDADLKYNYNDKFQFSLKGRNLMNEKKYSVLQYNITNEITSVYNINSRYILLSMKYKF</sequence>
<reference evidence="2 3" key="1">
    <citation type="journal article" date="2021" name="Int. J. Syst. Evol. Microbiol.">
        <title>Faecalibacter bovis sp. nov., isolated from cow faeces.</title>
        <authorList>
            <person name="Li F."/>
            <person name="Zhao W."/>
            <person name="Hong Q."/>
            <person name="Shao Q."/>
            <person name="Song J."/>
            <person name="Yang S."/>
        </authorList>
    </citation>
    <scope>NUCLEOTIDE SEQUENCE [LARGE SCALE GENOMIC DNA]</scope>
    <source>
        <strain evidence="2 3">ZY171143</strain>
    </source>
</reference>
<dbReference type="SUPFAM" id="SSF49464">
    <property type="entry name" value="Carboxypeptidase regulatory domain-like"/>
    <property type="match status" value="1"/>
</dbReference>
<keyword evidence="1" id="KW-0732">Signal</keyword>
<dbReference type="EMBL" id="CP072842">
    <property type="protein sequence ID" value="QTV06386.1"/>
    <property type="molecule type" value="Genomic_DNA"/>
</dbReference>
<name>A0ABX7XET9_9FLAO</name>
<evidence type="ECO:0000313" key="3">
    <source>
        <dbReference type="Proteomes" id="UP000672011"/>
    </source>
</evidence>
<keyword evidence="2" id="KW-0675">Receptor</keyword>
<proteinExistence type="predicted"/>